<keyword evidence="1 2" id="KW-0175">Coiled coil</keyword>
<reference evidence="4" key="1">
    <citation type="submission" date="2021-01" db="EMBL/GenBank/DDBJ databases">
        <authorList>
            <person name="Li R."/>
            <person name="Bekaert M."/>
        </authorList>
    </citation>
    <scope>NUCLEOTIDE SEQUENCE</scope>
    <source>
        <strain evidence="4">Farmed</strain>
    </source>
</reference>
<dbReference type="InterPro" id="IPR025252">
    <property type="entry name" value="DUF4200"/>
</dbReference>
<dbReference type="Proteomes" id="UP000597762">
    <property type="component" value="Unassembled WGS sequence"/>
</dbReference>
<evidence type="ECO:0000259" key="3">
    <source>
        <dbReference type="Pfam" id="PF13863"/>
    </source>
</evidence>
<dbReference type="OrthoDB" id="10264298at2759"/>
<evidence type="ECO:0000256" key="2">
    <source>
        <dbReference type="SAM" id="Coils"/>
    </source>
</evidence>
<sequence length="306" mass="36802">MLNLDEYFKTTFEDKLLFKMLEREEDQLTPATRLLEKRRELAEVEQALATQKEEFQMKMESLQQRRAELERKELQLKESLEKFDKFLKENDLKKNRAIKKANDERDMKKAKDKEIEILQVESENLNKECKQMKNKQDAYMIFNSFMLRILNDTEEFNEIRDIISRYDTLISTYKDLVEAEQRNQDMIEKIKQNTLRETEEKHNEILGYNNLLSNLQSEVEYYESKALFWESKWNHIKNTASKEALKSGQIKMATRNLYNVIKTYQEQIITEEVTTLQQLNYVRIFGEDLTTITQTIYNEFCQDEVN</sequence>
<proteinExistence type="predicted"/>
<comment type="caution">
    <text evidence="4">The sequence shown here is derived from an EMBL/GenBank/DDBJ whole genome shotgun (WGS) entry which is preliminary data.</text>
</comment>
<dbReference type="InterPro" id="IPR051147">
    <property type="entry name" value="CFAP_domain-containing"/>
</dbReference>
<organism evidence="4 5">
    <name type="scientific">Acanthosepion pharaonis</name>
    <name type="common">Pharaoh cuttlefish</name>
    <name type="synonym">Sepia pharaonis</name>
    <dbReference type="NCBI Taxonomy" id="158019"/>
    <lineage>
        <taxon>Eukaryota</taxon>
        <taxon>Metazoa</taxon>
        <taxon>Spiralia</taxon>
        <taxon>Lophotrochozoa</taxon>
        <taxon>Mollusca</taxon>
        <taxon>Cephalopoda</taxon>
        <taxon>Coleoidea</taxon>
        <taxon>Decapodiformes</taxon>
        <taxon>Sepiida</taxon>
        <taxon>Sepiina</taxon>
        <taxon>Sepiidae</taxon>
        <taxon>Acanthosepion</taxon>
    </lineage>
</organism>
<feature type="domain" description="DUF4200" evidence="3">
    <location>
        <begin position="34"/>
        <end position="150"/>
    </location>
</feature>
<protein>
    <submittedName>
        <fullName evidence="4">Coiled-coil domain-containing protein 42 like-2,Coiled-coil domain-containing protein 42 homolog</fullName>
    </submittedName>
</protein>
<accession>A0A812EMA8</accession>
<dbReference type="Pfam" id="PF13863">
    <property type="entry name" value="DUF4200"/>
    <property type="match status" value="1"/>
</dbReference>
<gene>
    <name evidence="4" type="ORF">SPHA_73514</name>
</gene>
<dbReference type="AlphaFoldDB" id="A0A812EMA8"/>
<dbReference type="PANTHER" id="PTHR21683:SF2">
    <property type="entry name" value="COILED-COIL DOMAIN-CONTAINING PROTEIN 42 LIKE-2-LIKE"/>
    <property type="match status" value="1"/>
</dbReference>
<dbReference type="EMBL" id="CAHIKZ030005380">
    <property type="protein sequence ID" value="CAE1323615.1"/>
    <property type="molecule type" value="Genomic_DNA"/>
</dbReference>
<evidence type="ECO:0000313" key="5">
    <source>
        <dbReference type="Proteomes" id="UP000597762"/>
    </source>
</evidence>
<feature type="coiled-coil region" evidence="2">
    <location>
        <begin position="34"/>
        <end position="135"/>
    </location>
</feature>
<evidence type="ECO:0000256" key="1">
    <source>
        <dbReference type="ARBA" id="ARBA00023054"/>
    </source>
</evidence>
<dbReference type="PANTHER" id="PTHR21683">
    <property type="entry name" value="COILED-COIL DOMAIN-CONTAINING PROTEIN 42 LIKE-2-LIKE-RELATED"/>
    <property type="match status" value="1"/>
</dbReference>
<evidence type="ECO:0000313" key="4">
    <source>
        <dbReference type="EMBL" id="CAE1323615.1"/>
    </source>
</evidence>
<name>A0A812EMA8_ACAPH</name>
<keyword evidence="5" id="KW-1185">Reference proteome</keyword>
<dbReference type="GO" id="GO:0005856">
    <property type="term" value="C:cytoskeleton"/>
    <property type="evidence" value="ECO:0007669"/>
    <property type="project" value="UniProtKB-ARBA"/>
</dbReference>